<dbReference type="SUPFAM" id="SSF53756">
    <property type="entry name" value="UDP-Glycosyltransferase/glycogen phosphorylase"/>
    <property type="match status" value="1"/>
</dbReference>
<dbReference type="GO" id="GO:0009103">
    <property type="term" value="P:lipopolysaccharide biosynthetic process"/>
    <property type="evidence" value="ECO:0007669"/>
    <property type="project" value="TreeGrafter"/>
</dbReference>
<accession>I3C789</accession>
<dbReference type="PANTHER" id="PTHR46401">
    <property type="entry name" value="GLYCOSYLTRANSFERASE WBBK-RELATED"/>
    <property type="match status" value="1"/>
</dbReference>
<dbReference type="CDD" id="cd03801">
    <property type="entry name" value="GT4_PimA-like"/>
    <property type="match status" value="1"/>
</dbReference>
<dbReference type="RefSeq" id="WP_008612937.1">
    <property type="nucleotide sequence ID" value="NZ_JH651379.1"/>
</dbReference>
<dbReference type="Proteomes" id="UP000004690">
    <property type="component" value="Unassembled WGS sequence"/>
</dbReference>
<feature type="domain" description="Glycosyl transferase family 1" evidence="2">
    <location>
        <begin position="165"/>
        <end position="309"/>
    </location>
</feature>
<dbReference type="AlphaFoldDB" id="I3C789"/>
<dbReference type="Pfam" id="PF00534">
    <property type="entry name" value="Glycos_transf_1"/>
    <property type="match status" value="1"/>
</dbReference>
<dbReference type="HOGENOM" id="CLU_066000_0_0_10"/>
<sequence length="336" mass="39140">MKITFFCKTKDKTILEKNLFYVQDIDILKKIDKNLIIATKWSEIDYKSDVIFIWWWSYAIFPVIKSKLLGKKVIITGTFNYDTGSPSDYKKRPYYQKILIWISLKFASNNIFVSEREYLIFKNKFRKKNISYIPHGVYIDRYKASHERNPNVLLTISWLEQNNLKRKCVFETIRAVKILKEEGHKFKLNIVGREGDAVNDLIRFIKENQLNDEVKIFMDVTEKQKIKFLSSCSIYLQPSRYEGFGVAIAEAMSCGCPIITSKVGEVPNVVGNAAYMLDDTNPNTIAEGILKLVHNEELMQNYQIKARERVVGLFSVKRREVGIRKLLNINEFGVQS</sequence>
<evidence type="ECO:0000259" key="2">
    <source>
        <dbReference type="Pfam" id="PF00534"/>
    </source>
</evidence>
<protein>
    <submittedName>
        <fullName evidence="3">Glycosyltransferase</fullName>
    </submittedName>
</protein>
<organism evidence="3 4">
    <name type="scientific">Galbibacter orientalis DSM 19592</name>
    <dbReference type="NCBI Taxonomy" id="926559"/>
    <lineage>
        <taxon>Bacteria</taxon>
        <taxon>Pseudomonadati</taxon>
        <taxon>Bacteroidota</taxon>
        <taxon>Flavobacteriia</taxon>
        <taxon>Flavobacteriales</taxon>
        <taxon>Flavobacteriaceae</taxon>
        <taxon>Galbibacter</taxon>
    </lineage>
</organism>
<dbReference type="Gene3D" id="3.40.50.2000">
    <property type="entry name" value="Glycogen Phosphorylase B"/>
    <property type="match status" value="2"/>
</dbReference>
<dbReference type="EMBL" id="JH651379">
    <property type="protein sequence ID" value="EIJ39482.1"/>
    <property type="molecule type" value="Genomic_DNA"/>
</dbReference>
<dbReference type="InterPro" id="IPR001296">
    <property type="entry name" value="Glyco_trans_1"/>
</dbReference>
<evidence type="ECO:0000256" key="1">
    <source>
        <dbReference type="ARBA" id="ARBA00022679"/>
    </source>
</evidence>
<name>I3C789_9FLAO</name>
<reference evidence="3 4" key="1">
    <citation type="submission" date="2012-02" db="EMBL/GenBank/DDBJ databases">
        <title>Improved High-Quality Draft genome of Joostella marina DSM 19592.</title>
        <authorList>
            <consortium name="US DOE Joint Genome Institute (JGI-PGF)"/>
            <person name="Lucas S."/>
            <person name="Copeland A."/>
            <person name="Lapidus A."/>
            <person name="Bruce D."/>
            <person name="Goodwin L."/>
            <person name="Pitluck S."/>
            <person name="Peters L."/>
            <person name="Chertkov O."/>
            <person name="Ovchinnikova G."/>
            <person name="Kyrpides N."/>
            <person name="Mavromatis K."/>
            <person name="Detter J.C."/>
            <person name="Han C."/>
            <person name="Land M."/>
            <person name="Hauser L."/>
            <person name="Markowitz V."/>
            <person name="Cheng J.-F."/>
            <person name="Hugenholtz P."/>
            <person name="Woyke T."/>
            <person name="Wu D."/>
            <person name="Tindall B."/>
            <person name="Brambilla E."/>
            <person name="Klenk H.-P."/>
            <person name="Eisen J.A."/>
        </authorList>
    </citation>
    <scope>NUCLEOTIDE SEQUENCE [LARGE SCALE GENOMIC DNA]</scope>
    <source>
        <strain evidence="3 4">DSM 19592</strain>
    </source>
</reference>
<gene>
    <name evidence="3" type="ORF">JoomaDRAFT_2503</name>
</gene>
<keyword evidence="1 3" id="KW-0808">Transferase</keyword>
<proteinExistence type="predicted"/>
<keyword evidence="4" id="KW-1185">Reference proteome</keyword>
<dbReference type="GO" id="GO:0016757">
    <property type="term" value="F:glycosyltransferase activity"/>
    <property type="evidence" value="ECO:0007669"/>
    <property type="project" value="InterPro"/>
</dbReference>
<dbReference type="PANTHER" id="PTHR46401:SF2">
    <property type="entry name" value="GLYCOSYLTRANSFERASE WBBK-RELATED"/>
    <property type="match status" value="1"/>
</dbReference>
<evidence type="ECO:0000313" key="3">
    <source>
        <dbReference type="EMBL" id="EIJ39482.1"/>
    </source>
</evidence>
<evidence type="ECO:0000313" key="4">
    <source>
        <dbReference type="Proteomes" id="UP000004690"/>
    </source>
</evidence>
<dbReference type="STRING" id="926559.JoomaDRAFT_2503"/>
<dbReference type="OrthoDB" id="9811239at2"/>
<dbReference type="eggNOG" id="COG0438">
    <property type="taxonomic scope" value="Bacteria"/>
</dbReference>